<name>A0A0C2VHL7_9BACL</name>
<dbReference type="PATRIC" id="fig|220754.4.peg.1428"/>
<keyword evidence="2" id="KW-1185">Reference proteome</keyword>
<evidence type="ECO:0000313" key="2">
    <source>
        <dbReference type="Proteomes" id="UP000031972"/>
    </source>
</evidence>
<gene>
    <name evidence="1" type="ORF">KR50_14030</name>
</gene>
<evidence type="ECO:0000313" key="1">
    <source>
        <dbReference type="EMBL" id="KIL48367.1"/>
    </source>
</evidence>
<sequence length="46" mass="5122">MKKANAPAEDDGRFIVVHAENVLLKRSEPVGEREALSPALFYFCCV</sequence>
<proteinExistence type="predicted"/>
<comment type="caution">
    <text evidence="1">The sequence shown here is derived from an EMBL/GenBank/DDBJ whole genome shotgun (WGS) entry which is preliminary data.</text>
</comment>
<dbReference type="AlphaFoldDB" id="A0A0C2VHL7"/>
<dbReference type="EMBL" id="JXRR01000013">
    <property type="protein sequence ID" value="KIL48367.1"/>
    <property type="molecule type" value="Genomic_DNA"/>
</dbReference>
<accession>A0A0C2VHL7</accession>
<organism evidence="1 2">
    <name type="scientific">Jeotgalibacillus campisalis</name>
    <dbReference type="NCBI Taxonomy" id="220754"/>
    <lineage>
        <taxon>Bacteria</taxon>
        <taxon>Bacillati</taxon>
        <taxon>Bacillota</taxon>
        <taxon>Bacilli</taxon>
        <taxon>Bacillales</taxon>
        <taxon>Caryophanaceae</taxon>
        <taxon>Jeotgalibacillus</taxon>
    </lineage>
</organism>
<protein>
    <submittedName>
        <fullName evidence="1">Uncharacterized protein</fullName>
    </submittedName>
</protein>
<reference evidence="1 2" key="1">
    <citation type="submission" date="2015-01" db="EMBL/GenBank/DDBJ databases">
        <title>Jeotgalibacillus campisalis genome sequencing.</title>
        <authorList>
            <person name="Goh K.M."/>
            <person name="Chan K.-G."/>
            <person name="Yaakop A.S."/>
            <person name="Ee R."/>
            <person name="Gan H.M."/>
            <person name="Chan C.S."/>
        </authorList>
    </citation>
    <scope>NUCLEOTIDE SEQUENCE [LARGE SCALE GENOMIC DNA]</scope>
    <source>
        <strain evidence="1 2">SF-57</strain>
    </source>
</reference>
<dbReference type="Proteomes" id="UP000031972">
    <property type="component" value="Unassembled WGS sequence"/>
</dbReference>